<dbReference type="Pfam" id="PF02608">
    <property type="entry name" value="Bmp"/>
    <property type="match status" value="1"/>
</dbReference>
<evidence type="ECO:0000259" key="8">
    <source>
        <dbReference type="Pfam" id="PF02608"/>
    </source>
</evidence>
<dbReference type="STRING" id="381665.SAMN05216554_2368"/>
<proteinExistence type="inferred from homology"/>
<dbReference type="SUPFAM" id="SSF53822">
    <property type="entry name" value="Periplasmic binding protein-like I"/>
    <property type="match status" value="1"/>
</dbReference>
<keyword evidence="6" id="KW-0449">Lipoprotein</keyword>
<feature type="signal peptide" evidence="7">
    <location>
        <begin position="1"/>
        <end position="24"/>
    </location>
</feature>
<evidence type="ECO:0000256" key="6">
    <source>
        <dbReference type="ARBA" id="ARBA00023288"/>
    </source>
</evidence>
<keyword evidence="4 7" id="KW-0732">Signal</keyword>
<sequence length="370" mass="38214">MNPTARKTTIGLALTLSVSTLLLTACGTAPEAATTDGGTDSAGSFLPCAVSDLTGFKDGQFNELTYDGVAKAADALGVETRTAESTSEDQYAGNISAMVDEDCSLIVTVGFALAAATRDSAAENPDVDYALIDSTVSDDDGTPIEADNVKPVLFDTAQAAYLAGYLSAAASKTGVVGTFGGMPFPSVTVFMDGFVDGVAKYNEAHGATVKVVGWDKTTQDGLFVGNFDDQVQAKTLSEGLLDQGADIIMPVAGSLFLATVEAMKDRNIDGGVLGVNNDAYEAAPENQSYYLTSVLKNLTNAADEVTTAAGNGEFDNTPYVGTLENDGVGIAPLHDWADRIDPAIVAEVDQLKADIISGKIVVESPSSPKS</sequence>
<evidence type="ECO:0000256" key="2">
    <source>
        <dbReference type="ARBA" id="ARBA00008610"/>
    </source>
</evidence>
<dbReference type="EMBL" id="FNPZ01000002">
    <property type="protein sequence ID" value="SDZ09575.1"/>
    <property type="molecule type" value="Genomic_DNA"/>
</dbReference>
<comment type="similarity">
    <text evidence="2">Belongs to the BMP lipoprotein family.</text>
</comment>
<keyword evidence="5" id="KW-0472">Membrane</keyword>
<name>A0A1H3Q982_9MICO</name>
<dbReference type="InterPro" id="IPR050957">
    <property type="entry name" value="BMP_lipoprotein"/>
</dbReference>
<evidence type="ECO:0000256" key="5">
    <source>
        <dbReference type="ARBA" id="ARBA00023136"/>
    </source>
</evidence>
<feature type="domain" description="ABC transporter substrate-binding protein PnrA-like" evidence="8">
    <location>
        <begin position="52"/>
        <end position="363"/>
    </location>
</feature>
<dbReference type="CDD" id="cd06354">
    <property type="entry name" value="PBP1_PrnA-like"/>
    <property type="match status" value="1"/>
</dbReference>
<reference evidence="9 10" key="1">
    <citation type="submission" date="2016-10" db="EMBL/GenBank/DDBJ databases">
        <authorList>
            <person name="de Groot N.N."/>
        </authorList>
    </citation>
    <scope>NUCLEOTIDE SEQUENCE [LARGE SCALE GENOMIC DNA]</scope>
    <source>
        <strain evidence="9 10">CGMCC 4.3491</strain>
    </source>
</reference>
<feature type="chain" id="PRO_5039694995" evidence="7">
    <location>
        <begin position="25"/>
        <end position="370"/>
    </location>
</feature>
<dbReference type="GO" id="GO:0005886">
    <property type="term" value="C:plasma membrane"/>
    <property type="evidence" value="ECO:0007669"/>
    <property type="project" value="UniProtKB-SubCell"/>
</dbReference>
<dbReference type="InterPro" id="IPR028082">
    <property type="entry name" value="Peripla_BP_I"/>
</dbReference>
<gene>
    <name evidence="9" type="ORF">SAMN05216554_2368</name>
</gene>
<evidence type="ECO:0000313" key="10">
    <source>
        <dbReference type="Proteomes" id="UP000198891"/>
    </source>
</evidence>
<evidence type="ECO:0000256" key="3">
    <source>
        <dbReference type="ARBA" id="ARBA00022475"/>
    </source>
</evidence>
<keyword evidence="3" id="KW-1003">Cell membrane</keyword>
<dbReference type="RefSeq" id="WP_092553687.1">
    <property type="nucleotide sequence ID" value="NZ_FNPZ01000002.1"/>
</dbReference>
<dbReference type="Proteomes" id="UP000198891">
    <property type="component" value="Unassembled WGS sequence"/>
</dbReference>
<evidence type="ECO:0000256" key="4">
    <source>
        <dbReference type="ARBA" id="ARBA00022729"/>
    </source>
</evidence>
<dbReference type="OrthoDB" id="9784230at2"/>
<dbReference type="PANTHER" id="PTHR34296:SF2">
    <property type="entry name" value="ABC TRANSPORTER GUANOSINE-BINDING PROTEIN NUPN"/>
    <property type="match status" value="1"/>
</dbReference>
<comment type="subcellular location">
    <subcellularLocation>
        <location evidence="1">Cell membrane</location>
        <topology evidence="1">Lipid-anchor</topology>
    </subcellularLocation>
</comment>
<dbReference type="Gene3D" id="3.40.50.2300">
    <property type="match status" value="2"/>
</dbReference>
<dbReference type="PANTHER" id="PTHR34296">
    <property type="entry name" value="TRANSCRIPTIONAL ACTIVATOR PROTEIN MED"/>
    <property type="match status" value="1"/>
</dbReference>
<accession>A0A1H3Q982</accession>
<dbReference type="AlphaFoldDB" id="A0A1H3Q982"/>
<organism evidence="9 10">
    <name type="scientific">Herbiconiux ginsengi</name>
    <dbReference type="NCBI Taxonomy" id="381665"/>
    <lineage>
        <taxon>Bacteria</taxon>
        <taxon>Bacillati</taxon>
        <taxon>Actinomycetota</taxon>
        <taxon>Actinomycetes</taxon>
        <taxon>Micrococcales</taxon>
        <taxon>Microbacteriaceae</taxon>
        <taxon>Herbiconiux</taxon>
    </lineage>
</organism>
<protein>
    <submittedName>
        <fullName evidence="9">Nucleoside-binding protein</fullName>
    </submittedName>
</protein>
<dbReference type="PROSITE" id="PS51257">
    <property type="entry name" value="PROKAR_LIPOPROTEIN"/>
    <property type="match status" value="1"/>
</dbReference>
<evidence type="ECO:0000256" key="7">
    <source>
        <dbReference type="SAM" id="SignalP"/>
    </source>
</evidence>
<keyword evidence="10" id="KW-1185">Reference proteome</keyword>
<evidence type="ECO:0000256" key="1">
    <source>
        <dbReference type="ARBA" id="ARBA00004193"/>
    </source>
</evidence>
<evidence type="ECO:0000313" key="9">
    <source>
        <dbReference type="EMBL" id="SDZ09575.1"/>
    </source>
</evidence>
<dbReference type="InterPro" id="IPR003760">
    <property type="entry name" value="PnrA-like"/>
</dbReference>